<dbReference type="InterPro" id="IPR040655">
    <property type="entry name" value="TIAM1_CC-Ex"/>
</dbReference>
<evidence type="ECO:0000313" key="6">
    <source>
        <dbReference type="Proteomes" id="UP001249851"/>
    </source>
</evidence>
<dbReference type="PROSITE" id="PS50003">
    <property type="entry name" value="PH_DOMAIN"/>
    <property type="match status" value="1"/>
</dbReference>
<dbReference type="Pfam" id="PF18385">
    <property type="entry name" value="Tiam_CC_Ex"/>
    <property type="match status" value="1"/>
</dbReference>
<dbReference type="InterPro" id="IPR000697">
    <property type="entry name" value="WH1/EVH1_dom"/>
</dbReference>
<feature type="compositionally biased region" description="Low complexity" evidence="1">
    <location>
        <begin position="170"/>
        <end position="183"/>
    </location>
</feature>
<feature type="compositionally biased region" description="Basic and acidic residues" evidence="1">
    <location>
        <begin position="185"/>
        <end position="204"/>
    </location>
</feature>
<dbReference type="Pfam" id="PF00169">
    <property type="entry name" value="PH"/>
    <property type="match status" value="1"/>
</dbReference>
<name>A0AAD9QB22_ACRCE</name>
<protein>
    <submittedName>
        <fullName evidence="5">Rho guanine nucleotide exchange factor TIAM1</fullName>
    </submittedName>
</protein>
<feature type="domain" description="PH" evidence="2">
    <location>
        <begin position="392"/>
        <end position="507"/>
    </location>
</feature>
<feature type="domain" description="WH1" evidence="4">
    <location>
        <begin position="27"/>
        <end position="167"/>
    </location>
</feature>
<sequence>MDDQNGCSEIKNCVSVAIRCRSVDSIGNKESHPTGPSIGGQVGFFPTNENEFQPHEVKKYIDNWSKDEGTEVIRSLAVVNSLSTDDGPLRWVPVNAEDVFLVTALMNNETVFSKEINLSEIRLKKTSECFVQWRNRKTKNHAWGLNFVSEEEAQKFLDFCHAGRIRSVSVTSSPAPSHSSHPTKGQHDTRVNSSSKESKSRDSDNAPTIQINDIELNLKNVPVNGALRNSDDELFNSSSTLVEMEGHSPTVSCSSSPVVHQPTVSRSSSPVVHQPSNTDPGDSGYGMEDIGSDLADRHKLSSKSSSSNELSARLSVASDSDYSVSSRSNLSADLDDATEMGYFKKISGSNSSNSHLELNASFCNELDLNSSCGTDADWKPRSGIAQSRQGGATRKAGWLSVKHVLVRLKSGKVELASDRKWRKCWVSLKNGALNFYVCNEKTVSPQDLDDPTFILEIDGCIAQAVPEHAKLDHVFSVSSRLGEGYYFQASNQTDLENWITAVHSMAASVVVGPGQKGKHEMLQILSTELNRVEAKISSDSKLKKMAELQSTVVTDSKNKQAFLDQISKWDKNLELLHIDFYRLQCYIAAIRGSQLPNPQTLLACVSRSTKQILSRMNIFSVMSFHAVVSARDPSTDEEVRTRNKAKRSASSVGKLKSALLTSLRISDAASVKSIRDRYSNKGSSTPKSRRQSSLEIIDDVVEEEGTIQPECASLSSSHSDWKSMGNFLRVNLDNNQSTVIPLHGEMTVLEVVENTCGKRQLNPEGFYLKLGVEDSSGVTEYMNPPQESLLEDHKYSCLKLSPKCTFTVELARSTEVDRLDFGLSVESKGVMVGDEIIAVNDIDVTEVENAVEDLREALKAYAEDTEDSCSVVPTSPHDESYSSATNSTQNVDELLQRAEQVTLFCRQQIEYSDEEEPKQNIQLSQAQKLRKVIIELVDTERSYVKDLRLLLRRYLDPMKDENFMSQSEVQALVATVHEILNFQVKFLQEIERPLKPETGFHEFSSIEQFQNVIYTIGETFFNYTEHFKLYSAFCSSHSRVVELLQSGTNPTLLEFLHARNPKNQHSGTLESYLIKPIQRILRYPLLLRTILKLLDAASEERHCLLDAVFAIEKVAEHINEMQRITEQFSPVFHHLVDDLDGGFEVADVSIDRLLHHGKARWLNCPDEVVRSGTLKRYPVSPKIGKKIVPATMYIFANLADEVKFKTIIPASLLVVRDHCWLTDETFHSWELVNITDTTDIGRQECNYLFANKSMKAGVNLAAVSGVRSPSFRRTSTEDRLNCSDPGPQFRVTNDSAGMFRRSLSHNPEEVLKRRISLETRWTATGIGNLSMAQRYEKEGLVRGRTILPYLP</sequence>
<feature type="region of interest" description="Disordered" evidence="1">
    <location>
        <begin position="170"/>
        <end position="209"/>
    </location>
</feature>
<keyword evidence="6" id="KW-1185">Reference proteome</keyword>
<dbReference type="Gene3D" id="6.10.140.680">
    <property type="match status" value="1"/>
</dbReference>
<comment type="caution">
    <text evidence="5">The sequence shown here is derived from an EMBL/GenBank/DDBJ whole genome shotgun (WGS) entry which is preliminary data.</text>
</comment>
<dbReference type="Gene3D" id="1.20.900.10">
    <property type="entry name" value="Dbl homology (DH) domain"/>
    <property type="match status" value="1"/>
</dbReference>
<dbReference type="InterPro" id="IPR043537">
    <property type="entry name" value="Tiam1/Tiam2/Sif"/>
</dbReference>
<dbReference type="InterPro" id="IPR003116">
    <property type="entry name" value="RBD_dom"/>
</dbReference>
<dbReference type="PROSITE" id="PS50229">
    <property type="entry name" value="WH1"/>
    <property type="match status" value="1"/>
</dbReference>
<dbReference type="GO" id="GO:0007264">
    <property type="term" value="P:small GTPase-mediated signal transduction"/>
    <property type="evidence" value="ECO:0007669"/>
    <property type="project" value="InterPro"/>
</dbReference>
<reference evidence="5" key="2">
    <citation type="journal article" date="2023" name="Science">
        <title>Genomic signatures of disease resistance in endangered staghorn corals.</title>
        <authorList>
            <person name="Vollmer S.V."/>
            <person name="Selwyn J.D."/>
            <person name="Despard B.A."/>
            <person name="Roesel C.L."/>
        </authorList>
    </citation>
    <scope>NUCLEOTIDE SEQUENCE</scope>
    <source>
        <strain evidence="5">K2</strain>
    </source>
</reference>
<evidence type="ECO:0000259" key="3">
    <source>
        <dbReference type="PROSITE" id="PS50010"/>
    </source>
</evidence>
<dbReference type="Gene3D" id="2.30.29.30">
    <property type="entry name" value="Pleckstrin-homology domain (PH domain)/Phosphotyrosine-binding domain (PTB)"/>
    <property type="match status" value="3"/>
</dbReference>
<dbReference type="GO" id="GO:0005085">
    <property type="term" value="F:guanyl-nucleotide exchange factor activity"/>
    <property type="evidence" value="ECO:0007669"/>
    <property type="project" value="InterPro"/>
</dbReference>
<dbReference type="InterPro" id="IPR001849">
    <property type="entry name" value="PH_domain"/>
</dbReference>
<organism evidence="5 6">
    <name type="scientific">Acropora cervicornis</name>
    <name type="common">Staghorn coral</name>
    <dbReference type="NCBI Taxonomy" id="6130"/>
    <lineage>
        <taxon>Eukaryota</taxon>
        <taxon>Metazoa</taxon>
        <taxon>Cnidaria</taxon>
        <taxon>Anthozoa</taxon>
        <taxon>Hexacorallia</taxon>
        <taxon>Scleractinia</taxon>
        <taxon>Astrocoeniina</taxon>
        <taxon>Acroporidae</taxon>
        <taxon>Acropora</taxon>
    </lineage>
</organism>
<dbReference type="InterPro" id="IPR035899">
    <property type="entry name" value="DBL_dom_sf"/>
</dbReference>
<reference evidence="5" key="1">
    <citation type="journal article" date="2023" name="G3 (Bethesda)">
        <title>Whole genome assembly and annotation of the endangered Caribbean coral Acropora cervicornis.</title>
        <authorList>
            <person name="Selwyn J.D."/>
            <person name="Vollmer S.V."/>
        </authorList>
    </citation>
    <scope>NUCLEOTIDE SEQUENCE</scope>
    <source>
        <strain evidence="5">K2</strain>
    </source>
</reference>
<evidence type="ECO:0000259" key="4">
    <source>
        <dbReference type="PROSITE" id="PS50229"/>
    </source>
</evidence>
<feature type="compositionally biased region" description="Low complexity" evidence="1">
    <location>
        <begin position="248"/>
        <end position="259"/>
    </location>
</feature>
<dbReference type="InterPro" id="IPR011993">
    <property type="entry name" value="PH-like_dom_sf"/>
</dbReference>
<gene>
    <name evidence="5" type="ORF">P5673_019662</name>
</gene>
<dbReference type="SMART" id="SM00233">
    <property type="entry name" value="PH"/>
    <property type="match status" value="1"/>
</dbReference>
<dbReference type="Pfam" id="PF00568">
    <property type="entry name" value="WH1"/>
    <property type="match status" value="1"/>
</dbReference>
<feature type="region of interest" description="Disordered" evidence="1">
    <location>
        <begin position="865"/>
        <end position="886"/>
    </location>
</feature>
<dbReference type="PROSITE" id="PS50010">
    <property type="entry name" value="DH_2"/>
    <property type="match status" value="1"/>
</dbReference>
<evidence type="ECO:0000256" key="1">
    <source>
        <dbReference type="SAM" id="MobiDB-lite"/>
    </source>
</evidence>
<dbReference type="Proteomes" id="UP001249851">
    <property type="component" value="Unassembled WGS sequence"/>
</dbReference>
<dbReference type="PANTHER" id="PTHR46001">
    <property type="entry name" value="TIAM (MAMMALIAN TUMOR INVASION AND METASTASIS FACTOR) HOMOLOG"/>
    <property type="match status" value="1"/>
</dbReference>
<dbReference type="EMBL" id="JARQWQ010000046">
    <property type="protein sequence ID" value="KAK2558087.1"/>
    <property type="molecule type" value="Genomic_DNA"/>
</dbReference>
<feature type="compositionally biased region" description="Polar residues" evidence="1">
    <location>
        <begin position="262"/>
        <end position="280"/>
    </location>
</feature>
<evidence type="ECO:0000313" key="5">
    <source>
        <dbReference type="EMBL" id="KAK2558087.1"/>
    </source>
</evidence>
<evidence type="ECO:0000259" key="2">
    <source>
        <dbReference type="PROSITE" id="PS50003"/>
    </source>
</evidence>
<dbReference type="InterPro" id="IPR000219">
    <property type="entry name" value="DH_dom"/>
</dbReference>
<dbReference type="Pfam" id="PF02196">
    <property type="entry name" value="RBD"/>
    <property type="match status" value="1"/>
</dbReference>
<feature type="region of interest" description="Disordered" evidence="1">
    <location>
        <begin position="246"/>
        <end position="291"/>
    </location>
</feature>
<dbReference type="SMART" id="SM00325">
    <property type="entry name" value="RhoGEF"/>
    <property type="match status" value="1"/>
</dbReference>
<dbReference type="PANTHER" id="PTHR46001:SF3">
    <property type="entry name" value="PROTEIN STILL LIFE, ISOFORM SIF TYPE 1"/>
    <property type="match status" value="1"/>
</dbReference>
<proteinExistence type="predicted"/>
<dbReference type="SUPFAM" id="SSF48065">
    <property type="entry name" value="DBL homology domain (DH-domain)"/>
    <property type="match status" value="1"/>
</dbReference>
<dbReference type="SUPFAM" id="SSF50729">
    <property type="entry name" value="PH domain-like"/>
    <property type="match status" value="3"/>
</dbReference>
<dbReference type="CDD" id="cd00160">
    <property type="entry name" value="RhoGEF"/>
    <property type="match status" value="1"/>
</dbReference>
<dbReference type="Pfam" id="PF00621">
    <property type="entry name" value="RhoGEF"/>
    <property type="match status" value="1"/>
</dbReference>
<feature type="domain" description="DH" evidence="3">
    <location>
        <begin position="928"/>
        <end position="1121"/>
    </location>
</feature>
<accession>A0AAD9QB22</accession>